<proteinExistence type="predicted"/>
<dbReference type="Proteomes" id="UP000245412">
    <property type="component" value="Unassembled WGS sequence"/>
</dbReference>
<reference evidence="1 2" key="1">
    <citation type="submission" date="2018-05" db="EMBL/GenBank/DDBJ databases">
        <authorList>
            <person name="Goeker M."/>
            <person name="Huntemann M."/>
            <person name="Clum A."/>
            <person name="Pillay M."/>
            <person name="Palaniappan K."/>
            <person name="Varghese N."/>
            <person name="Mikhailova N."/>
            <person name="Stamatis D."/>
            <person name="Reddy T."/>
            <person name="Daum C."/>
            <person name="Shapiro N."/>
            <person name="Ivanova N."/>
            <person name="Kyrpides N."/>
            <person name="Woyke T."/>
        </authorList>
    </citation>
    <scope>NUCLEOTIDE SEQUENCE [LARGE SCALE GENOMIC DNA]</scope>
    <source>
        <strain evidence="1 2">DSM 26524</strain>
    </source>
</reference>
<evidence type="ECO:0000313" key="2">
    <source>
        <dbReference type="Proteomes" id="UP000245412"/>
    </source>
</evidence>
<organism evidence="1 2">
    <name type="scientific">Murimonas intestini</name>
    <dbReference type="NCBI Taxonomy" id="1337051"/>
    <lineage>
        <taxon>Bacteria</taxon>
        <taxon>Bacillati</taxon>
        <taxon>Bacillota</taxon>
        <taxon>Clostridia</taxon>
        <taxon>Lachnospirales</taxon>
        <taxon>Lachnospiraceae</taxon>
        <taxon>Murimonas</taxon>
    </lineage>
</organism>
<dbReference type="EMBL" id="QGGY01000009">
    <property type="protein sequence ID" value="PWJ74336.1"/>
    <property type="molecule type" value="Genomic_DNA"/>
</dbReference>
<sequence>MEEGCNAGTDYCFLEMMHGGVYYCVYWHCRPYKRYYLTGVRFFTIKYSFA</sequence>
<comment type="caution">
    <text evidence="1">The sequence shown here is derived from an EMBL/GenBank/DDBJ whole genome shotgun (WGS) entry which is preliminary data.</text>
</comment>
<dbReference type="AlphaFoldDB" id="A0AB73T255"/>
<keyword evidence="2" id="KW-1185">Reference proteome</keyword>
<gene>
    <name evidence="1" type="ORF">C7383_10972</name>
</gene>
<accession>A0AB73T255</accession>
<evidence type="ECO:0000313" key="1">
    <source>
        <dbReference type="EMBL" id="PWJ74336.1"/>
    </source>
</evidence>
<name>A0AB73T255_9FIRM</name>
<protein>
    <submittedName>
        <fullName evidence="1">Uncharacterized protein</fullName>
    </submittedName>
</protein>